<gene>
    <name evidence="1" type="ORF">L2299_11755</name>
</gene>
<protein>
    <submittedName>
        <fullName evidence="1">DUF6011 domain-containing protein</fullName>
    </submittedName>
</protein>
<dbReference type="RefSeq" id="WP_277243658.1">
    <property type="nucleotide sequence ID" value="NZ_JAKJLQ010000007.1"/>
</dbReference>
<reference evidence="1" key="2">
    <citation type="submission" date="2022-01" db="EMBL/GenBank/DDBJ databases">
        <authorList>
            <person name="Sanchez-Suarez J."/>
            <person name="Villamil L."/>
            <person name="Diaz L.E."/>
        </authorList>
    </citation>
    <scope>NUCLEOTIDE SEQUENCE</scope>
    <source>
        <strain evidence="1">EUFUS-Z928</strain>
    </source>
</reference>
<keyword evidence="2" id="KW-1185">Reference proteome</keyword>
<organism evidence="1 2">
    <name type="scientific">Gordonia hongkongensis</name>
    <dbReference type="NCBI Taxonomy" id="1701090"/>
    <lineage>
        <taxon>Bacteria</taxon>
        <taxon>Bacillati</taxon>
        <taxon>Actinomycetota</taxon>
        <taxon>Actinomycetes</taxon>
        <taxon>Mycobacteriales</taxon>
        <taxon>Gordoniaceae</taxon>
        <taxon>Gordonia</taxon>
    </lineage>
</organism>
<proteinExistence type="predicted"/>
<sequence length="83" mass="8936">MTDKRKPPVAAGGSAVEWVRDYVHHSDPLTAEERYEAAVVSAAAELGYRPAVQCTRCGSWLVAAKSVALHRGPVCREKAGDND</sequence>
<dbReference type="InterPro" id="IPR046053">
    <property type="entry name" value="DUF6011"/>
</dbReference>
<dbReference type="Pfam" id="PF19474">
    <property type="entry name" value="DUF6011"/>
    <property type="match status" value="1"/>
</dbReference>
<evidence type="ECO:0000313" key="2">
    <source>
        <dbReference type="Proteomes" id="UP001152308"/>
    </source>
</evidence>
<dbReference type="EMBL" id="JAKJLQ010000007">
    <property type="protein sequence ID" value="MDF6101731.1"/>
    <property type="molecule type" value="Genomic_DNA"/>
</dbReference>
<accession>A0ABT6BUL7</accession>
<evidence type="ECO:0000313" key="1">
    <source>
        <dbReference type="EMBL" id="MDF6101731.1"/>
    </source>
</evidence>
<comment type="caution">
    <text evidence="1">The sequence shown here is derived from an EMBL/GenBank/DDBJ whole genome shotgun (WGS) entry which is preliminary data.</text>
</comment>
<reference evidence="1" key="1">
    <citation type="journal article" date="2022" name="Data Brief">
        <title>Draft genome sequence data of Gordonia hongkongensis strain EUFUS-Z928 isolated from the octocoral Eunicea fusca.</title>
        <authorList>
            <person name="Sanchez-Suarez J."/>
            <person name="Diaz L."/>
            <person name="Melo-Bolivar J."/>
            <person name="Villamil L."/>
        </authorList>
    </citation>
    <scope>NUCLEOTIDE SEQUENCE</scope>
    <source>
        <strain evidence="1">EUFUS-Z928</strain>
    </source>
</reference>
<name>A0ABT6BUL7_9ACTN</name>
<dbReference type="Proteomes" id="UP001152308">
    <property type="component" value="Unassembled WGS sequence"/>
</dbReference>